<proteinExistence type="inferred from homology"/>
<dbReference type="GO" id="GO:0004807">
    <property type="term" value="F:triose-phosphate isomerase activity"/>
    <property type="evidence" value="ECO:0007669"/>
    <property type="project" value="UniProtKB-UniRule"/>
</dbReference>
<dbReference type="UniPathway" id="UPA00138"/>
<keyword evidence="3" id="KW-0312">Gluconeogenesis</keyword>
<accession>A0A2H0V822</accession>
<dbReference type="InterPro" id="IPR000652">
    <property type="entry name" value="Triosephosphate_isomerase"/>
</dbReference>
<dbReference type="UniPathway" id="UPA00109">
    <property type="reaction ID" value="UER00189"/>
</dbReference>
<dbReference type="Pfam" id="PF00121">
    <property type="entry name" value="TIM"/>
    <property type="match status" value="1"/>
</dbReference>
<comment type="caution">
    <text evidence="4">The sequence shown here is derived from an EMBL/GenBank/DDBJ whole genome shotgun (WGS) entry which is preliminary data.</text>
</comment>
<dbReference type="EMBL" id="PFAL01000033">
    <property type="protein sequence ID" value="PIR95218.1"/>
    <property type="molecule type" value="Genomic_DNA"/>
</dbReference>
<name>A0A2H0V822_9BACT</name>
<evidence type="ECO:0000313" key="5">
    <source>
        <dbReference type="Proteomes" id="UP000229972"/>
    </source>
</evidence>
<comment type="subcellular location">
    <subcellularLocation>
        <location evidence="3">Cytoplasm</location>
    </subcellularLocation>
</comment>
<comment type="similarity">
    <text evidence="1 3">Belongs to the triosephosphate isomerase family.</text>
</comment>
<evidence type="ECO:0000256" key="1">
    <source>
        <dbReference type="ARBA" id="ARBA00007422"/>
    </source>
</evidence>
<dbReference type="Proteomes" id="UP000229972">
    <property type="component" value="Unassembled WGS sequence"/>
</dbReference>
<gene>
    <name evidence="4" type="ORF">COT93_03700</name>
</gene>
<evidence type="ECO:0000256" key="2">
    <source>
        <dbReference type="ARBA" id="ARBA00023235"/>
    </source>
</evidence>
<reference evidence="5" key="1">
    <citation type="submission" date="2017-09" db="EMBL/GenBank/DDBJ databases">
        <title>Depth-based differentiation of microbial function through sediment-hosted aquifers and enrichment of novel symbionts in the deep terrestrial subsurface.</title>
        <authorList>
            <person name="Probst A.J."/>
            <person name="Ladd B."/>
            <person name="Jarett J.K."/>
            <person name="Geller-Mcgrath D.E."/>
            <person name="Sieber C.M.K."/>
            <person name="Emerson J.B."/>
            <person name="Anantharaman K."/>
            <person name="Thomas B.C."/>
            <person name="Malmstrom R."/>
            <person name="Stieglmeier M."/>
            <person name="Klingl A."/>
            <person name="Woyke T."/>
            <person name="Ryan C.M."/>
            <person name="Banfield J.F."/>
        </authorList>
    </citation>
    <scope>NUCLEOTIDE SEQUENCE [LARGE SCALE GENOMIC DNA]</scope>
</reference>
<keyword evidence="2 3" id="KW-0413">Isomerase</keyword>
<dbReference type="CDD" id="cd00311">
    <property type="entry name" value="TIM"/>
    <property type="match status" value="1"/>
</dbReference>
<organism evidence="4 5">
    <name type="scientific">Candidatus Falkowbacteria bacterium CG10_big_fil_rev_8_21_14_0_10_37_18</name>
    <dbReference type="NCBI Taxonomy" id="1974562"/>
    <lineage>
        <taxon>Bacteria</taxon>
        <taxon>Candidatus Falkowiibacteriota</taxon>
    </lineage>
</organism>
<comment type="pathway">
    <text evidence="3">Carbohydrate biosynthesis; gluconeogenesis.</text>
</comment>
<dbReference type="SUPFAM" id="SSF51351">
    <property type="entry name" value="Triosephosphate isomerase (TIM)"/>
    <property type="match status" value="1"/>
</dbReference>
<comment type="subunit">
    <text evidence="3">Homodimer.</text>
</comment>
<comment type="catalytic activity">
    <reaction evidence="3">
        <text>D-glyceraldehyde 3-phosphate = dihydroxyacetone phosphate</text>
        <dbReference type="Rhea" id="RHEA:18585"/>
        <dbReference type="ChEBI" id="CHEBI:57642"/>
        <dbReference type="ChEBI" id="CHEBI:59776"/>
        <dbReference type="EC" id="5.3.1.1"/>
    </reaction>
</comment>
<dbReference type="PANTHER" id="PTHR21139">
    <property type="entry name" value="TRIOSEPHOSPHATE ISOMERASE"/>
    <property type="match status" value="1"/>
</dbReference>
<dbReference type="PANTHER" id="PTHR21139:SF42">
    <property type="entry name" value="TRIOSEPHOSPHATE ISOMERASE"/>
    <property type="match status" value="1"/>
</dbReference>
<dbReference type="NCBIfam" id="TIGR00419">
    <property type="entry name" value="tim"/>
    <property type="match status" value="1"/>
</dbReference>
<keyword evidence="3" id="KW-0324">Glycolysis</keyword>
<dbReference type="AlphaFoldDB" id="A0A2H0V822"/>
<protein>
    <recommendedName>
        <fullName evidence="3">Triosephosphate isomerase</fullName>
        <ecNumber evidence="3">5.3.1.1</ecNumber>
    </recommendedName>
</protein>
<dbReference type="GO" id="GO:0006096">
    <property type="term" value="P:glycolytic process"/>
    <property type="evidence" value="ECO:0007669"/>
    <property type="project" value="UniProtKB-UniRule"/>
</dbReference>
<dbReference type="Gene3D" id="3.20.20.70">
    <property type="entry name" value="Aldolase class I"/>
    <property type="match status" value="1"/>
</dbReference>
<dbReference type="GO" id="GO:0046166">
    <property type="term" value="P:glyceraldehyde-3-phosphate biosynthetic process"/>
    <property type="evidence" value="ECO:0007669"/>
    <property type="project" value="TreeGrafter"/>
</dbReference>
<dbReference type="EC" id="5.3.1.1" evidence="3"/>
<sequence length="249" mass="27228">MKKIIIANWKMKLDYKSSLALAKQVLASVKKSQKIKSEVVICPDYLSITPLAKIFHSSPVKLGAQDSAMTDRGAFTGEVSAADLSALGVKYVIVGHSERREHLHENSSIINAKIKTSLTYNLTPIVCVGEKLMEKKSGEARKYLSKELNRALRGVKIKSAADLIIAYEPIWAISSSSSARAMSAMEAEEIQKFLKGRAARILHKNLRVIYGGSVNSKNAGEFLQQKNIDGLLVGAASINNTEFMSICSQ</sequence>
<dbReference type="InterPro" id="IPR013785">
    <property type="entry name" value="Aldolase_TIM"/>
</dbReference>
<evidence type="ECO:0000313" key="4">
    <source>
        <dbReference type="EMBL" id="PIR95218.1"/>
    </source>
</evidence>
<dbReference type="PROSITE" id="PS51440">
    <property type="entry name" value="TIM_2"/>
    <property type="match status" value="1"/>
</dbReference>
<dbReference type="GO" id="GO:0019563">
    <property type="term" value="P:glycerol catabolic process"/>
    <property type="evidence" value="ECO:0007669"/>
    <property type="project" value="TreeGrafter"/>
</dbReference>
<keyword evidence="3" id="KW-0963">Cytoplasm</keyword>
<evidence type="ECO:0000256" key="3">
    <source>
        <dbReference type="RuleBase" id="RU363013"/>
    </source>
</evidence>
<dbReference type="GO" id="GO:0005829">
    <property type="term" value="C:cytosol"/>
    <property type="evidence" value="ECO:0007669"/>
    <property type="project" value="TreeGrafter"/>
</dbReference>
<dbReference type="GO" id="GO:0006094">
    <property type="term" value="P:gluconeogenesis"/>
    <property type="evidence" value="ECO:0007669"/>
    <property type="project" value="UniProtKB-UniPathway"/>
</dbReference>
<dbReference type="InterPro" id="IPR035990">
    <property type="entry name" value="TIM_sf"/>
</dbReference>
<comment type="pathway">
    <text evidence="3">Carbohydrate degradation; glycolysis; D-glyceraldehyde 3-phosphate from glycerone phosphate: step 1/1.</text>
</comment>